<evidence type="ECO:0000313" key="7">
    <source>
        <dbReference type="Proteomes" id="UP000184474"/>
    </source>
</evidence>
<dbReference type="InterPro" id="IPR011050">
    <property type="entry name" value="Pectin_lyase_fold/virulence"/>
</dbReference>
<evidence type="ECO:0000256" key="2">
    <source>
        <dbReference type="ARBA" id="ARBA00022801"/>
    </source>
</evidence>
<dbReference type="InterPro" id="IPR000070">
    <property type="entry name" value="Pectinesterase_cat"/>
</dbReference>
<accession>A0A1M6PUB3</accession>
<dbReference type="GO" id="GO:0042545">
    <property type="term" value="P:cell wall modification"/>
    <property type="evidence" value="ECO:0007669"/>
    <property type="project" value="InterPro"/>
</dbReference>
<organism evidence="6 7">
    <name type="scientific">Reichenbachiella agariperforans</name>
    <dbReference type="NCBI Taxonomy" id="156994"/>
    <lineage>
        <taxon>Bacteria</taxon>
        <taxon>Pseudomonadati</taxon>
        <taxon>Bacteroidota</taxon>
        <taxon>Cytophagia</taxon>
        <taxon>Cytophagales</taxon>
        <taxon>Reichenbachiellaceae</taxon>
        <taxon>Reichenbachiella</taxon>
    </lineage>
</organism>
<evidence type="ECO:0000256" key="3">
    <source>
        <dbReference type="ARBA" id="ARBA00023085"/>
    </source>
</evidence>
<keyword evidence="2" id="KW-0378">Hydrolase</keyword>
<dbReference type="Proteomes" id="UP000184474">
    <property type="component" value="Unassembled WGS sequence"/>
</dbReference>
<dbReference type="EMBL" id="FRAA01000003">
    <property type="protein sequence ID" value="SHK11525.1"/>
    <property type="molecule type" value="Genomic_DNA"/>
</dbReference>
<comment type="similarity">
    <text evidence="1">Belongs to the pectinesterase family.</text>
</comment>
<dbReference type="PANTHER" id="PTHR31321">
    <property type="entry name" value="ACYL-COA THIOESTER HYDROLASE YBHC-RELATED"/>
    <property type="match status" value="1"/>
</dbReference>
<proteinExistence type="inferred from homology"/>
<dbReference type="InterPro" id="IPR012334">
    <property type="entry name" value="Pectin_lyas_fold"/>
</dbReference>
<keyword evidence="3" id="KW-0063">Aspartyl esterase</keyword>
<sequence>MKKTYFAIVALLVCSLWANAQLAGTVTYEFLDETIIDSGTSTDGLVDWTAGYHGGTYGMNMKLGDEINVKVSGSSTIRFLGSKHSGLELTGTAFESGDLGTLTTKVETDLSDTYSFVYSGPETTLNFKAVEGTGSDIYLPSIEVIPAQSGATATTAETSIIYYYDLRDGSIIPTDTDGQSDINAGLIDVIVGTSNAFGYNGDDHGSVLKTGNQIVLDVAGNSYIKIGGCVYSGGTIAISSESGEFDITESDNTAGEYDNDNYTLDILYVGEAGSVTLDFTGTNYVPYLEVAPIPYEVQIGPSYPNSNGLIDVWDFGAAQLDEATYKNNLTVDIINAWYADTEAGTAGPTLPSFTADVLSWVGGGNDRLRSTNESLTRYDDNIAGAEEYTGRVYVNASAATTRYMSLTLYEDDEVTMIVKTDAGGNLNFDYAEDPTLQSDQIELGSDIVEVKFVAQHKGIYHIYDDLGKPSYYRIYRKDATYADLTGSIDVTAATDIPEGYSISFTNEVGKTWVADQSSNSYSVSLPAGYSYTLGLTDANGYVISTESTLAVTAETTTYDLTLEKVELYTVTGSITGLDDQLMDLELNYSADGKIYQPEPSIDTEAGTYSVQLEPNTSYTITAKGVNDYELTESTVSITADATQAIAFTEKALFDVVITTEGLTDDQVAKLGLVFTNLYEEGYEYDFPSASDVQLRTGTYSVAYTGLDESPVQLAPTSNLTIEAADVSKTLSFTTVTQWNFDDQVIESGTTTAYKGLLFSGAIANQISKGHLTAKADATIQVPVNAGDKVTITYYYEADFSIEGGEAITTTSGSTSTLESVDYNYTGSESGHITLTIGASVGTTYITQIATQQAVDYSETLTVGANKDFETINEALDAVSRMARESDQRVTIMIDPGNYEEMLVIRVNNVTLKNAAAIPDISLANAGVDISDQAVRITSYYGHGYSYYSMGNDQKWNEDVLRVNKANGSLSYENAGSGTTNGSYWNATVVVSADGFEAEDIIFENSFNQYISKKESEDKVVMWASGSKGERPTTAGSTEVQNKSFVERAAAIAITNDVDKVVLNKCRVVGRQDSFYGGTGSRVVVYKGAMMGATDYIFGGMTAVFYQTDLVMNTSEDKNDRCYITAAQQSSGRGYLMYECTITSATPGSETASAYRSKPGYFGRPWQGATSEVVFYNTTIETTNFPDNDGESLIAAEGWLSTLGGESPGMYEFGTTELSGADNSGSRASWSTLLTEAVLSDDSEISNFTFTKGNDDWDPLPGLVTAEEEELEEEEEVLSTPLIPVSGVQVYAYENQVHVGNVMSKTQVHVYNLMGRKVKTVETNHDINFSLNNGLWIVMMNSADGQKAVKVLTR</sequence>
<feature type="chain" id="PRO_5013200820" evidence="4">
    <location>
        <begin position="21"/>
        <end position="1353"/>
    </location>
</feature>
<dbReference type="PANTHER" id="PTHR31321:SF57">
    <property type="entry name" value="PECTINESTERASE 53-RELATED"/>
    <property type="match status" value="1"/>
</dbReference>
<gene>
    <name evidence="6" type="ORF">SAMN04488028_10341</name>
</gene>
<reference evidence="7" key="1">
    <citation type="submission" date="2016-11" db="EMBL/GenBank/DDBJ databases">
        <authorList>
            <person name="Varghese N."/>
            <person name="Submissions S."/>
        </authorList>
    </citation>
    <scope>NUCLEOTIDE SEQUENCE [LARGE SCALE GENOMIC DNA]</scope>
    <source>
        <strain evidence="7">DSM 26134</strain>
    </source>
</reference>
<evidence type="ECO:0000259" key="5">
    <source>
        <dbReference type="Pfam" id="PF01095"/>
    </source>
</evidence>
<evidence type="ECO:0000256" key="1">
    <source>
        <dbReference type="ARBA" id="ARBA00008891"/>
    </source>
</evidence>
<dbReference type="RefSeq" id="WP_073121920.1">
    <property type="nucleotide sequence ID" value="NZ_FRAA01000003.1"/>
</dbReference>
<feature type="domain" description="Pectinesterase catalytic" evidence="5">
    <location>
        <begin position="1038"/>
        <end position="1249"/>
    </location>
</feature>
<evidence type="ECO:0000313" key="6">
    <source>
        <dbReference type="EMBL" id="SHK11525.1"/>
    </source>
</evidence>
<protein>
    <submittedName>
        <fullName evidence="6">Pectin methylesterase</fullName>
    </submittedName>
</protein>
<dbReference type="GO" id="GO:0030599">
    <property type="term" value="F:pectinesterase activity"/>
    <property type="evidence" value="ECO:0007669"/>
    <property type="project" value="InterPro"/>
</dbReference>
<feature type="signal peptide" evidence="4">
    <location>
        <begin position="1"/>
        <end position="20"/>
    </location>
</feature>
<name>A0A1M6PUB3_REIAG</name>
<dbReference type="Pfam" id="PF01095">
    <property type="entry name" value="Pectinesterase"/>
    <property type="match status" value="1"/>
</dbReference>
<dbReference type="SUPFAM" id="SSF51126">
    <property type="entry name" value="Pectin lyase-like"/>
    <property type="match status" value="1"/>
</dbReference>
<keyword evidence="7" id="KW-1185">Reference proteome</keyword>
<evidence type="ECO:0000256" key="4">
    <source>
        <dbReference type="SAM" id="SignalP"/>
    </source>
</evidence>
<dbReference type="Gene3D" id="2.160.20.10">
    <property type="entry name" value="Single-stranded right-handed beta-helix, Pectin lyase-like"/>
    <property type="match status" value="1"/>
</dbReference>
<dbReference type="STRING" id="156994.SAMN04488028_10341"/>
<keyword evidence="4" id="KW-0732">Signal</keyword>